<proteinExistence type="predicted"/>
<dbReference type="Proteomes" id="UP000305100">
    <property type="component" value="Unassembled WGS sequence"/>
</dbReference>
<sequence length="267" mass="30407">MTIILGLVGSQATVQAKTHYLKVTQRSYLQTQRQMTIKNAYYKNIKITLPKGTVVQVAGVSKSKRTHHPFITIDMDSMSYHLRKPFYQSKRKPNMTAGIWATTANFKKIASPIYLRYYYVADPDTRSAGSYLADGNLWRGVRWPTDEVKAKGTGFKVTVDGYLESYSKVPVFQAYAPKPQGYAKIRKTVDNGKTTDFYVKNKIKGAPLTRVAKTGNDQYRLSITRTGEHSLTMIPEDDHPQYVDSVEVSERYLIAGKDYYMHTEVLF</sequence>
<organism evidence="1 2">
    <name type="scientific">Lentilactobacillus parafarraginis</name>
    <dbReference type="NCBI Taxonomy" id="390842"/>
    <lineage>
        <taxon>Bacteria</taxon>
        <taxon>Bacillati</taxon>
        <taxon>Bacillota</taxon>
        <taxon>Bacilli</taxon>
        <taxon>Lactobacillales</taxon>
        <taxon>Lactobacillaceae</taxon>
        <taxon>Lentilactobacillus</taxon>
    </lineage>
</organism>
<dbReference type="OrthoDB" id="2280859at2"/>
<evidence type="ECO:0000313" key="1">
    <source>
        <dbReference type="EMBL" id="TLQ19207.1"/>
    </source>
</evidence>
<reference evidence="1 2" key="1">
    <citation type="submission" date="2019-05" db="EMBL/GenBank/DDBJ databases">
        <title>The metagenome of a microbial culture collection derived from dairy environment covers the genomic content of the human microbiome.</title>
        <authorList>
            <person name="Roder T."/>
            <person name="Wuthrich D."/>
            <person name="Sattari Z."/>
            <person name="Von Ah U."/>
            <person name="Bar C."/>
            <person name="Ronchi F."/>
            <person name="Macpherson A.J."/>
            <person name="Ganal-Vonarburg S.C."/>
            <person name="Bruggmann R."/>
            <person name="Vergeres G."/>
        </authorList>
    </citation>
    <scope>NUCLEOTIDE SEQUENCE [LARGE SCALE GENOMIC DNA]</scope>
    <source>
        <strain evidence="1 2">FAM 1079</strain>
    </source>
</reference>
<dbReference type="AlphaFoldDB" id="A0A5R9CUM5"/>
<evidence type="ECO:0000313" key="2">
    <source>
        <dbReference type="Proteomes" id="UP000305100"/>
    </source>
</evidence>
<protein>
    <submittedName>
        <fullName evidence="1">Uncharacterized protein</fullName>
    </submittedName>
</protein>
<gene>
    <name evidence="1" type="ORF">FEZ41_07850</name>
</gene>
<dbReference type="EMBL" id="VBSX01000016">
    <property type="protein sequence ID" value="TLQ19207.1"/>
    <property type="molecule type" value="Genomic_DNA"/>
</dbReference>
<accession>A0A5R9CUM5</accession>
<name>A0A5R9CUM5_9LACO</name>
<comment type="caution">
    <text evidence="1">The sequence shown here is derived from an EMBL/GenBank/DDBJ whole genome shotgun (WGS) entry which is preliminary data.</text>
</comment>